<reference evidence="2" key="1">
    <citation type="submission" date="2020-10" db="EMBL/GenBank/DDBJ databases">
        <title>Ca. Dormibacterota MAGs.</title>
        <authorList>
            <person name="Montgomery K."/>
        </authorList>
    </citation>
    <scope>NUCLEOTIDE SEQUENCE [LARGE SCALE GENOMIC DNA]</scope>
    <source>
        <strain evidence="2">SC8812_S17_10</strain>
    </source>
</reference>
<gene>
    <name evidence="2" type="ORF">JF922_16880</name>
</gene>
<feature type="compositionally biased region" description="Low complexity" evidence="1">
    <location>
        <begin position="378"/>
        <end position="392"/>
    </location>
</feature>
<sequence length="411" mass="42938">MNRQPRLLHGLLARARLLLAALALAICAGLVWVDEPGGAIAASPPTVPGTSCPSFLADSVWNTPVNSLPVHAQSAQWLASSGATSGRNLHPDFGSGYGLPINVVHSSHPTTRFTFDYADESDPAGAGNPKGPYPYGSDLKLEGGSDTHQLVVDQDTCKLYEVYATNNNGPSIGGSGAIYDLRSHALRPDGWTSADAAGLPIFPGLVRLDEVAAGAVRHAIRFTVQRSDRSHIWPARHDAGSARDGSLPPMGARFRLKSSFDTSRFGPEAKVVLAAMQTYGLIVADNGSNWFFQGTDDPGWAAPQYDTMISQLKGVPASAFEAVDESSLMVSAGSDQARQPSGAPVPPPGTPTPTPTPTATAVTTRPPGTPTPTPGRTPVPVVSTPTQSSQPAGKPPPRKGPGCNPLWAPTR</sequence>
<evidence type="ECO:0000313" key="2">
    <source>
        <dbReference type="EMBL" id="MBJ7599737.1"/>
    </source>
</evidence>
<dbReference type="Proteomes" id="UP000612893">
    <property type="component" value="Unassembled WGS sequence"/>
</dbReference>
<evidence type="ECO:0000313" key="3">
    <source>
        <dbReference type="Proteomes" id="UP000612893"/>
    </source>
</evidence>
<protein>
    <submittedName>
        <fullName evidence="2">Uncharacterized protein</fullName>
    </submittedName>
</protein>
<organism evidence="2 3">
    <name type="scientific">Candidatus Nephthysia bennettiae</name>
    <dbReference type="NCBI Taxonomy" id="3127016"/>
    <lineage>
        <taxon>Bacteria</taxon>
        <taxon>Bacillati</taxon>
        <taxon>Candidatus Dormiibacterota</taxon>
        <taxon>Candidatus Dormibacteria</taxon>
        <taxon>Candidatus Dormibacterales</taxon>
        <taxon>Candidatus Dormibacteraceae</taxon>
        <taxon>Candidatus Nephthysia</taxon>
    </lineage>
</organism>
<dbReference type="RefSeq" id="WP_338203339.1">
    <property type="nucleotide sequence ID" value="NZ_JAEKNR010000170.1"/>
</dbReference>
<name>A0A934NEN7_9BACT</name>
<proteinExistence type="predicted"/>
<evidence type="ECO:0000256" key="1">
    <source>
        <dbReference type="SAM" id="MobiDB-lite"/>
    </source>
</evidence>
<feature type="compositionally biased region" description="Pro residues" evidence="1">
    <location>
        <begin position="343"/>
        <end position="356"/>
    </location>
</feature>
<accession>A0A934NEN7</accession>
<comment type="caution">
    <text evidence="2">The sequence shown here is derived from an EMBL/GenBank/DDBJ whole genome shotgun (WGS) entry which is preliminary data.</text>
</comment>
<feature type="compositionally biased region" description="Pro residues" evidence="1">
    <location>
        <begin position="367"/>
        <end position="377"/>
    </location>
</feature>
<feature type="region of interest" description="Disordered" evidence="1">
    <location>
        <begin position="330"/>
        <end position="411"/>
    </location>
</feature>
<feature type="compositionally biased region" description="Low complexity" evidence="1">
    <location>
        <begin position="357"/>
        <end position="366"/>
    </location>
</feature>
<dbReference type="EMBL" id="JAEKNR010000170">
    <property type="protein sequence ID" value="MBJ7599737.1"/>
    <property type="molecule type" value="Genomic_DNA"/>
</dbReference>
<keyword evidence="3" id="KW-1185">Reference proteome</keyword>
<dbReference type="AlphaFoldDB" id="A0A934NEN7"/>